<dbReference type="Proteomes" id="UP000314251">
    <property type="component" value="Unassembled WGS sequence"/>
</dbReference>
<evidence type="ECO:0000256" key="1">
    <source>
        <dbReference type="ARBA" id="ARBA00023002"/>
    </source>
</evidence>
<protein>
    <recommendedName>
        <fullName evidence="4">TauD/TfdA-like domain-containing protein</fullName>
    </recommendedName>
</protein>
<dbReference type="RefSeq" id="WP_139674057.1">
    <property type="nucleotide sequence ID" value="NZ_VDLY02000022.1"/>
</dbReference>
<keyword evidence="2" id="KW-0408">Iron</keyword>
<accession>A0A5N5ZWY5</accession>
<feature type="domain" description="TauD/TfdA-like" evidence="4">
    <location>
        <begin position="33"/>
        <end position="255"/>
    </location>
</feature>
<organism evidence="5 6">
    <name type="scientific">Streptomyces mimosae</name>
    <dbReference type="NCBI Taxonomy" id="2586635"/>
    <lineage>
        <taxon>Bacteria</taxon>
        <taxon>Bacillati</taxon>
        <taxon>Actinomycetota</taxon>
        <taxon>Actinomycetes</taxon>
        <taxon>Kitasatosporales</taxon>
        <taxon>Streptomycetaceae</taxon>
        <taxon>Streptomyces</taxon>
    </lineage>
</organism>
<evidence type="ECO:0000256" key="2">
    <source>
        <dbReference type="ARBA" id="ARBA00023004"/>
    </source>
</evidence>
<dbReference type="OrthoDB" id="9769888at2"/>
<dbReference type="Pfam" id="PF02668">
    <property type="entry name" value="TauD"/>
    <property type="match status" value="1"/>
</dbReference>
<dbReference type="GO" id="GO:0016491">
    <property type="term" value="F:oxidoreductase activity"/>
    <property type="evidence" value="ECO:0007669"/>
    <property type="project" value="UniProtKB-KW"/>
</dbReference>
<evidence type="ECO:0000256" key="3">
    <source>
        <dbReference type="SAM" id="MobiDB-lite"/>
    </source>
</evidence>
<feature type="region of interest" description="Disordered" evidence="3">
    <location>
        <begin position="1"/>
        <end position="20"/>
    </location>
</feature>
<gene>
    <name evidence="5" type="ORF">FH607_027085</name>
</gene>
<dbReference type="EMBL" id="VDLY02000022">
    <property type="protein sequence ID" value="KAB8160279.1"/>
    <property type="molecule type" value="Genomic_DNA"/>
</dbReference>
<keyword evidence="6" id="KW-1185">Reference proteome</keyword>
<feature type="compositionally biased region" description="Low complexity" evidence="3">
    <location>
        <begin position="1"/>
        <end position="19"/>
    </location>
</feature>
<sequence>MPVDAAPAPAPGHAAPDRACGVRPERVPLARPAEAARALARDGAVLLTGAEATADALVVAAATVLGARLRELYPLRERTSRDGGPVRLHADSLDLVVDIGGVPTRRRHPDEDHVLVQCLAPAPSGGASFVLDAYRFVDQLAAEEPALHTFLTTVDVDLYGGWVGLRGLPARPRVARHVEFTRSGRRVVRRTEGAVPLHRDPDAERVRESLARLEARVLAAEERLPRFTPAAGEILLLDNYRCWHGRDPHAGERSVRILTLRTADAR</sequence>
<dbReference type="InterPro" id="IPR042098">
    <property type="entry name" value="TauD-like_sf"/>
</dbReference>
<comment type="caution">
    <text evidence="5">The sequence shown here is derived from an EMBL/GenBank/DDBJ whole genome shotgun (WGS) entry which is preliminary data.</text>
</comment>
<keyword evidence="1" id="KW-0560">Oxidoreductase</keyword>
<dbReference type="AlphaFoldDB" id="A0A5N5ZWY5"/>
<evidence type="ECO:0000313" key="6">
    <source>
        <dbReference type="Proteomes" id="UP000314251"/>
    </source>
</evidence>
<dbReference type="Gene3D" id="3.60.130.10">
    <property type="entry name" value="Clavaminate synthase-like"/>
    <property type="match status" value="1"/>
</dbReference>
<proteinExistence type="predicted"/>
<name>A0A5N5ZWY5_9ACTN</name>
<evidence type="ECO:0000313" key="5">
    <source>
        <dbReference type="EMBL" id="KAB8160279.1"/>
    </source>
</evidence>
<evidence type="ECO:0000259" key="4">
    <source>
        <dbReference type="Pfam" id="PF02668"/>
    </source>
</evidence>
<reference evidence="5" key="1">
    <citation type="submission" date="2019-10" db="EMBL/GenBank/DDBJ databases">
        <title>Nonomuraea sp. nov., isolated from Phyllanthus amarus.</title>
        <authorList>
            <person name="Klykleung N."/>
            <person name="Tanasupawat S."/>
        </authorList>
    </citation>
    <scope>NUCLEOTIDE SEQUENCE [LARGE SCALE GENOMIC DNA]</scope>
    <source>
        <strain evidence="5">3MP-10</strain>
    </source>
</reference>
<dbReference type="SUPFAM" id="SSF51197">
    <property type="entry name" value="Clavaminate synthase-like"/>
    <property type="match status" value="1"/>
</dbReference>
<dbReference type="InterPro" id="IPR003819">
    <property type="entry name" value="TauD/TfdA-like"/>
</dbReference>